<evidence type="ECO:0000313" key="1">
    <source>
        <dbReference type="EMBL" id="MBB4066945.1"/>
    </source>
</evidence>
<evidence type="ECO:0000313" key="2">
    <source>
        <dbReference type="Proteomes" id="UP000528286"/>
    </source>
</evidence>
<sequence length="54" mass="6375">MAEPRKKTMDLVDDVETLRRLWDEGVASGPPKELDFDEFLRKAEENLAKEKRDR</sequence>
<dbReference type="RefSeq" id="WP_183368223.1">
    <property type="nucleotide sequence ID" value="NZ_JACIEZ010000013.1"/>
</dbReference>
<proteinExistence type="predicted"/>
<reference evidence="1 2" key="1">
    <citation type="submission" date="2020-08" db="EMBL/GenBank/DDBJ databases">
        <title>Genomic Encyclopedia of Type Strains, Phase IV (KMG-IV): sequencing the most valuable type-strain genomes for metagenomic binning, comparative biology and taxonomic classification.</title>
        <authorList>
            <person name="Goeker M."/>
        </authorList>
    </citation>
    <scope>NUCLEOTIDE SEQUENCE [LARGE SCALE GENOMIC DNA]</scope>
    <source>
        <strain evidence="1 2">DSM 29853</strain>
    </source>
</reference>
<organism evidence="1 2">
    <name type="scientific">Gellertiella hungarica</name>
    <dbReference type="NCBI Taxonomy" id="1572859"/>
    <lineage>
        <taxon>Bacteria</taxon>
        <taxon>Pseudomonadati</taxon>
        <taxon>Pseudomonadota</taxon>
        <taxon>Alphaproteobacteria</taxon>
        <taxon>Hyphomicrobiales</taxon>
        <taxon>Rhizobiaceae</taxon>
        <taxon>Gellertiella</taxon>
    </lineage>
</organism>
<dbReference type="Proteomes" id="UP000528286">
    <property type="component" value="Unassembled WGS sequence"/>
</dbReference>
<keyword evidence="2" id="KW-1185">Reference proteome</keyword>
<dbReference type="EMBL" id="JACIEZ010000013">
    <property type="protein sequence ID" value="MBB4066945.1"/>
    <property type="molecule type" value="Genomic_DNA"/>
</dbReference>
<comment type="caution">
    <text evidence="1">The sequence shown here is derived from an EMBL/GenBank/DDBJ whole genome shotgun (WGS) entry which is preliminary data.</text>
</comment>
<protein>
    <submittedName>
        <fullName evidence="1">Arc/MetJ-type ribon-helix-helix transcriptional regulator</fullName>
    </submittedName>
</protein>
<accession>A0A7W6J8V9</accession>
<dbReference type="AlphaFoldDB" id="A0A7W6J8V9"/>
<name>A0A7W6J8V9_9HYPH</name>
<gene>
    <name evidence="1" type="ORF">GGR23_004172</name>
</gene>